<dbReference type="GO" id="GO:0016301">
    <property type="term" value="F:kinase activity"/>
    <property type="evidence" value="ECO:0007669"/>
    <property type="project" value="UniProtKB-KW"/>
</dbReference>
<keyword evidence="4" id="KW-0808">Transferase</keyword>
<name>A0A2T3G3E9_9FIRM</name>
<dbReference type="Pfam" id="PF02302">
    <property type="entry name" value="PTS_IIB"/>
    <property type="match status" value="1"/>
</dbReference>
<evidence type="ECO:0000256" key="2">
    <source>
        <dbReference type="ARBA" id="ARBA00022553"/>
    </source>
</evidence>
<dbReference type="AlphaFoldDB" id="A0A2T3G3E9"/>
<dbReference type="SUPFAM" id="SSF52794">
    <property type="entry name" value="PTS system IIB component-like"/>
    <property type="match status" value="1"/>
</dbReference>
<dbReference type="Proteomes" id="UP000240974">
    <property type="component" value="Unassembled WGS sequence"/>
</dbReference>
<dbReference type="InterPro" id="IPR003501">
    <property type="entry name" value="PTS_EIIB_2/3"/>
</dbReference>
<dbReference type="EMBL" id="PYLQ01000006">
    <property type="protein sequence ID" value="PST41971.1"/>
    <property type="molecule type" value="Genomic_DNA"/>
</dbReference>
<dbReference type="GO" id="GO:0008982">
    <property type="term" value="F:protein-N(PI)-phosphohistidine-sugar phosphotransferase activity"/>
    <property type="evidence" value="ECO:0007669"/>
    <property type="project" value="InterPro"/>
</dbReference>
<dbReference type="InterPro" id="IPR036095">
    <property type="entry name" value="PTS_EIIB-like_sf"/>
</dbReference>
<evidence type="ECO:0000256" key="5">
    <source>
        <dbReference type="ARBA" id="ARBA00022683"/>
    </source>
</evidence>
<evidence type="ECO:0000259" key="8">
    <source>
        <dbReference type="PROSITE" id="PS51100"/>
    </source>
</evidence>
<evidence type="ECO:0000256" key="7">
    <source>
        <dbReference type="PROSITE-ProRule" id="PRU00423"/>
    </source>
</evidence>
<keyword evidence="5" id="KW-0598">Phosphotransferase system</keyword>
<protein>
    <submittedName>
        <fullName evidence="9">PTS sugar transporter subunit IIB</fullName>
    </submittedName>
</protein>
<keyword evidence="3 9" id="KW-0762">Sugar transport</keyword>
<dbReference type="Gene3D" id="3.40.50.2300">
    <property type="match status" value="1"/>
</dbReference>
<comment type="caution">
    <text evidence="9">The sequence shown here is derived from an EMBL/GenBank/DDBJ whole genome shotgun (WGS) entry which is preliminary data.</text>
</comment>
<dbReference type="RefSeq" id="WP_107029711.1">
    <property type="nucleotide sequence ID" value="NZ_JANFYO010000004.1"/>
</dbReference>
<keyword evidence="1" id="KW-0813">Transport</keyword>
<dbReference type="GO" id="GO:0009401">
    <property type="term" value="P:phosphoenolpyruvate-dependent sugar phosphotransferase system"/>
    <property type="evidence" value="ECO:0007669"/>
    <property type="project" value="UniProtKB-KW"/>
</dbReference>
<dbReference type="PANTHER" id="PTHR34581">
    <property type="entry name" value="PTS SYSTEM N,N'-DIACETYLCHITOBIOSE-SPECIFIC EIIB COMPONENT"/>
    <property type="match status" value="1"/>
</dbReference>
<dbReference type="PANTHER" id="PTHR34581:SF2">
    <property type="entry name" value="PTS SYSTEM N,N'-DIACETYLCHITOBIOSE-SPECIFIC EIIB COMPONENT"/>
    <property type="match status" value="1"/>
</dbReference>
<keyword evidence="2" id="KW-0597">Phosphoprotein</keyword>
<feature type="modified residue" description="Phosphocysteine; by EIIA" evidence="7">
    <location>
        <position position="8"/>
    </location>
</feature>
<evidence type="ECO:0000256" key="4">
    <source>
        <dbReference type="ARBA" id="ARBA00022679"/>
    </source>
</evidence>
<evidence type="ECO:0000256" key="6">
    <source>
        <dbReference type="ARBA" id="ARBA00022777"/>
    </source>
</evidence>
<feature type="domain" description="PTS EIIB type-3" evidence="8">
    <location>
        <begin position="1"/>
        <end position="100"/>
    </location>
</feature>
<dbReference type="CDD" id="cd05564">
    <property type="entry name" value="PTS_IIB_chitobiose_lichenan"/>
    <property type="match status" value="1"/>
</dbReference>
<keyword evidence="6" id="KW-0418">Kinase</keyword>
<evidence type="ECO:0000256" key="1">
    <source>
        <dbReference type="ARBA" id="ARBA00022448"/>
    </source>
</evidence>
<evidence type="ECO:0000313" key="9">
    <source>
        <dbReference type="EMBL" id="PST41971.1"/>
    </source>
</evidence>
<dbReference type="InterPro" id="IPR051819">
    <property type="entry name" value="PTS_sugar-specific_EIIB"/>
</dbReference>
<keyword evidence="10" id="KW-1185">Reference proteome</keyword>
<evidence type="ECO:0000313" key="10">
    <source>
        <dbReference type="Proteomes" id="UP000240974"/>
    </source>
</evidence>
<organism evidence="9 10">
    <name type="scientific">Faecalibacillus intestinalis</name>
    <dbReference type="NCBI Taxonomy" id="1982626"/>
    <lineage>
        <taxon>Bacteria</taxon>
        <taxon>Bacillati</taxon>
        <taxon>Bacillota</taxon>
        <taxon>Erysipelotrichia</taxon>
        <taxon>Erysipelotrichales</taxon>
        <taxon>Coprobacillaceae</taxon>
        <taxon>Faecalibacillus</taxon>
    </lineage>
</organism>
<proteinExistence type="predicted"/>
<sequence>MKNVMLVCNAGMSTGILAKKIEKASQGLLSVKAYGEAEYEEYANNYDLILLGPQIRHLKPEIESKVSIPVDYIAPQHYGIMNGEAVFQDIKKILNIKEEE</sequence>
<evidence type="ECO:0000256" key="3">
    <source>
        <dbReference type="ARBA" id="ARBA00022597"/>
    </source>
</evidence>
<dbReference type="PROSITE" id="PS51100">
    <property type="entry name" value="PTS_EIIB_TYPE_3"/>
    <property type="match status" value="1"/>
</dbReference>
<gene>
    <name evidence="9" type="ORF">C7U54_05855</name>
</gene>
<reference evidence="9 10" key="1">
    <citation type="journal article" date="2019" name="Int. J. Syst. Evol. Microbiol.">
        <title>Faecalibacillus intestinalis gen. nov., sp. nov. and Faecalibacillus faecis sp. nov., isolated from human faeces.</title>
        <authorList>
            <person name="Seo B."/>
            <person name="Jeon K."/>
            <person name="Baek I."/>
            <person name="Lee Y.M."/>
            <person name="Baek K."/>
            <person name="Ko G."/>
        </authorList>
    </citation>
    <scope>NUCLEOTIDE SEQUENCE [LARGE SCALE GENOMIC DNA]</scope>
    <source>
        <strain evidence="9 10">SNUG30099</strain>
    </source>
</reference>
<accession>A0A2T3G3E9</accession>
<dbReference type="InterPro" id="IPR013012">
    <property type="entry name" value="PTS_EIIB_3"/>
</dbReference>